<dbReference type="Proteomes" id="UP000272462">
    <property type="component" value="Chromosome"/>
</dbReference>
<evidence type="ECO:0000313" key="1">
    <source>
        <dbReference type="EMBL" id="AYJ01400.1"/>
    </source>
</evidence>
<sequence length="620" mass="74749">MFFKRKFRNLFFFIFIIILFCFTPLYFVQAITIKIPRKKIPSFTINPESTNKLLPSVELSFELYRREEIEEGKNYYYKLIFKDDKLKKKLKNENKELKDLSFFYHLDVSILNESSDNKNLTDLFDIKCYQRDKNKPNAPFVEFKIITKSYKNDMYDLQSKPEQKRKFSLIDLKEWEYDIKIEVKTNSNHYKKYKELQDKKIKIKCELDITDKDNYPIYLFNLKDDLLKKDDLISRFDKFQNEKTSFQKMSKTNDVFYIFGLGPDLNQNIIYSIDYILNKDIASKDIYKEDNPIFLVFKQNDKFFIWDFISNKKVEYENKTYQELMDCHKKNKSEKKFESNLKSLRLKAYKKAIEFQKFLESKKESYSSSWFTKSSTKTDNDNKLTSVKANILEMEREDKTLELEQQRIINNTSETKKIEVEYELYYKNYIDFKKNKEYNIKKEFDNNNVSAIKLYFLKKIYDNTISDTYSSLHLTKKWDIDEIEYEELEENESFGKLIKKTLKRFEREFLQQSEEEQKKAKKFLDDNIPLSKGPEISDEVYLELEEENKREVDKDYSKNRGKHKNLKSIGNTDIKTLKDMLRTERNNKKKIKVTKIAMRPVSNSDFSLKGGIREYEPKVV</sequence>
<organism evidence="1 2">
    <name type="scientific">Ziziphus jujuba witches'-broom phytoplasma</name>
    <dbReference type="NCBI Taxonomy" id="135727"/>
    <lineage>
        <taxon>Bacteria</taxon>
        <taxon>Bacillati</taxon>
        <taxon>Mycoplasmatota</taxon>
        <taxon>Mollicutes</taxon>
        <taxon>Acholeplasmatales</taxon>
        <taxon>Acholeplasmataceae</taxon>
        <taxon>Candidatus Phytoplasma</taxon>
        <taxon>16SrV (Elm yellows group)</taxon>
    </lineage>
</organism>
<name>A0A660HMW8_ZIZJU</name>
<dbReference type="RefSeq" id="WP_121464113.1">
    <property type="nucleotide sequence ID" value="NZ_CP025121.1"/>
</dbReference>
<proteinExistence type="predicted"/>
<dbReference type="EMBL" id="CP025121">
    <property type="protein sequence ID" value="AYJ01400.1"/>
    <property type="molecule type" value="Genomic_DNA"/>
</dbReference>
<protein>
    <submittedName>
        <fullName evidence="1">Uncharacterized protein</fullName>
    </submittedName>
</protein>
<evidence type="ECO:0000313" key="2">
    <source>
        <dbReference type="Proteomes" id="UP000272462"/>
    </source>
</evidence>
<reference evidence="1 2" key="1">
    <citation type="journal article" date="2018" name="BMC Genomics">
        <title>Comparative genome analysis of jujube witches'-broom Phytoplasma, an obligate pathogen that causes jujube witches'-broom disease.</title>
        <authorList>
            <person name="Wang J."/>
            <person name="Song L."/>
            <person name="Jiao Q."/>
            <person name="Yang S."/>
            <person name="Gao R."/>
            <person name="Lu X."/>
            <person name="Zhou G."/>
        </authorList>
    </citation>
    <scope>NUCLEOTIDE SEQUENCE [LARGE SCALE GENOMIC DNA]</scope>
    <source>
        <strain evidence="1">Jwb-nky</strain>
    </source>
</reference>
<gene>
    <name evidence="1" type="ORF">CWO85_02710</name>
</gene>
<accession>A0A660HMW8</accession>
<dbReference type="AlphaFoldDB" id="A0A660HMW8"/>
<dbReference type="KEGG" id="pzi:CWO85_02710"/>
<keyword evidence="2" id="KW-1185">Reference proteome</keyword>